<gene>
    <name evidence="1" type="ORF">AB4876_14365</name>
</gene>
<accession>A0ABV3U819</accession>
<comment type="caution">
    <text evidence="1">The sequence shown here is derived from an EMBL/GenBank/DDBJ whole genome shotgun (WGS) entry which is preliminary data.</text>
</comment>
<sequence>MTPTKLASIKPNPISLGQLLVSGGFITTGTLQQALSTQRWSRRRLGEVLVQREELSSIEKKAVLNLQKTLTEYAHAIQPNGEMPKSLQLSLGQLLLDHGEITQQQLNDALAEHSSQHRRLGEVLIDQQLLSPGRLACWLQLQKKLLSAAAVAAWMITGSCNVAADENPQSLWQKFVSGNLIHSNSPDSKNAWGQQNTDNLPRLNIKHRDLSELSRSRDGTLTLKLGQKGLNIVKRF</sequence>
<protein>
    <submittedName>
        <fullName evidence="1">Uncharacterized protein</fullName>
    </submittedName>
</protein>
<evidence type="ECO:0000313" key="2">
    <source>
        <dbReference type="Proteomes" id="UP001557485"/>
    </source>
</evidence>
<dbReference type="RefSeq" id="WP_368382469.1">
    <property type="nucleotide sequence ID" value="NZ_JBFRYA010000013.1"/>
</dbReference>
<dbReference type="SUPFAM" id="SSF160246">
    <property type="entry name" value="EspE N-terminal domain-like"/>
    <property type="match status" value="2"/>
</dbReference>
<name>A0ABV3U819_9GAMM</name>
<dbReference type="InterPro" id="IPR037257">
    <property type="entry name" value="T2SS_E_N_sf"/>
</dbReference>
<reference evidence="1 2" key="1">
    <citation type="journal article" date="2011" name="Int. J. Syst. Evol. Microbiol.">
        <title>Zhongshania antarctica gen. nov., sp. nov. and Zhongshania guokunii sp. nov., gammaproteobacteria respectively isolated from coastal attached (fast) ice and surface seawater of the Antarctic.</title>
        <authorList>
            <person name="Li H.J."/>
            <person name="Zhang X.Y."/>
            <person name="Chen C.X."/>
            <person name="Zhang Y.J."/>
            <person name="Gao Z.M."/>
            <person name="Yu Y."/>
            <person name="Chen X.L."/>
            <person name="Chen B."/>
            <person name="Zhang Y.Z."/>
        </authorList>
    </citation>
    <scope>NUCLEOTIDE SEQUENCE [LARGE SCALE GENOMIC DNA]</scope>
    <source>
        <strain evidence="1 2">ZS6-22T</strain>
    </source>
</reference>
<keyword evidence="2" id="KW-1185">Reference proteome</keyword>
<proteinExistence type="predicted"/>
<dbReference type="Proteomes" id="UP001557485">
    <property type="component" value="Unassembled WGS sequence"/>
</dbReference>
<organism evidence="1 2">
    <name type="scientific">Zhongshania guokunii</name>
    <dbReference type="NCBI Taxonomy" id="641783"/>
    <lineage>
        <taxon>Bacteria</taxon>
        <taxon>Pseudomonadati</taxon>
        <taxon>Pseudomonadota</taxon>
        <taxon>Gammaproteobacteria</taxon>
        <taxon>Cellvibrionales</taxon>
        <taxon>Spongiibacteraceae</taxon>
        <taxon>Zhongshania</taxon>
    </lineage>
</organism>
<evidence type="ECO:0000313" key="1">
    <source>
        <dbReference type="EMBL" id="MEX1670102.1"/>
    </source>
</evidence>
<dbReference type="EMBL" id="JBFRYA010000013">
    <property type="protein sequence ID" value="MEX1670102.1"/>
    <property type="molecule type" value="Genomic_DNA"/>
</dbReference>